<sequence>MSETVKPMPKRIIICCDGTWQSAVSGEKNSPSNVTRLARCLNRVAVEDDGKTWQQIVWYDSGVGTTSSWLGKKREGAIGAGLEGNVIEAYNFVALNWSPGDQVLCFGFSRGAYTARSIAGLISDIGICEPRKLQDFHEIWELYKANKSGKRFHGSQAWFDYLDGIPADDKDQPDDLGYRKMNFVWKKPPRGDWAISPESREIEVVGVFDTVGALGLPDVQGFKLEWGSDKYGFHNVKLNPNIKRAYHALALDEHREAFSPTLWYLPEHIDITEEDLEKKEKEVEEALNNWYSVAYDKKTPLGERQRLKTIYNDARRDLCRMREYSKGQSELLQVWFPGVHINIGGGSSDTLKNEGDLEEMANITFAWMLDQISPYVSINETVVYQDSRVRQELIDDLNVQQRKYEELDKSKKDEAKRSWAKWANQTLSTTASALLHPLSKPKNPNENRHDFGWGTGTIVDSYIMMYWPNGSKPRTPKAYEKDKKHTVSGETNEQIHPTVGYRNFSFQKLKEDLQYTPMGLGRGKNKGLVYARRQNSEGKFEYQLDKVVLPEYVMPAKNKKGGVSFERFALALAWEKTEEYIRGLDKGNGIPHENIPLKHEYIPPSHEDIPL</sequence>
<dbReference type="Pfam" id="PF09994">
    <property type="entry name" value="T6SS_Tle1-like_cat"/>
    <property type="match status" value="1"/>
</dbReference>
<feature type="domain" description="T6SS Phospholipase effector Tle1-like catalytic" evidence="1">
    <location>
        <begin position="10"/>
        <end position="371"/>
    </location>
</feature>
<reference evidence="2 3" key="1">
    <citation type="submission" date="2016-07" db="EMBL/GenBank/DDBJ databases">
        <title>Multiple horizontal gene transfer events from other fungi enriched the ability of initially mycotrophic Trichoderma (Ascomycota) to feed on dead plant biomass.</title>
        <authorList>
            <consortium name="DOE Joint Genome Institute"/>
            <person name="Aerts A."/>
            <person name="Atanasova L."/>
            <person name="Chenthamara K."/>
            <person name="Zhang J."/>
            <person name="Grujic M."/>
            <person name="Henrissat B."/>
            <person name="Kuo A."/>
            <person name="Salamov A."/>
            <person name="Lipzen A."/>
            <person name="Labutti K."/>
            <person name="Barry K."/>
            <person name="Miao Y."/>
            <person name="Rahimi M.J."/>
            <person name="Shen Q."/>
            <person name="Grigoriev I.V."/>
            <person name="Kubicek C.P."/>
            <person name="Druzhinina I.S."/>
        </authorList>
    </citation>
    <scope>NUCLEOTIDE SEQUENCE [LARGE SCALE GENOMIC DNA]</scope>
    <source>
        <strain evidence="2 3">CBS 433.97</strain>
    </source>
</reference>
<keyword evidence="3" id="KW-1185">Reference proteome</keyword>
<evidence type="ECO:0000313" key="2">
    <source>
        <dbReference type="EMBL" id="PTB42616.1"/>
    </source>
</evidence>
<dbReference type="Proteomes" id="UP000240493">
    <property type="component" value="Unassembled WGS sequence"/>
</dbReference>
<dbReference type="STRING" id="1042311.A0A2T3ZCT6"/>
<dbReference type="InterPro" id="IPR018712">
    <property type="entry name" value="Tle1-like_cat"/>
</dbReference>
<evidence type="ECO:0000313" key="3">
    <source>
        <dbReference type="Proteomes" id="UP000240493"/>
    </source>
</evidence>
<dbReference type="EMBL" id="KZ679260">
    <property type="protein sequence ID" value="PTB42616.1"/>
    <property type="molecule type" value="Genomic_DNA"/>
</dbReference>
<dbReference type="PANTHER" id="PTHR33840">
    <property type="match status" value="1"/>
</dbReference>
<evidence type="ECO:0000259" key="1">
    <source>
        <dbReference type="Pfam" id="PF09994"/>
    </source>
</evidence>
<dbReference type="PANTHER" id="PTHR33840:SF16">
    <property type="entry name" value="DUF2235 DOMAIN-CONTAINING PROTEIN"/>
    <property type="match status" value="1"/>
</dbReference>
<dbReference type="OrthoDB" id="3057168at2759"/>
<accession>A0A2T3ZCT6</accession>
<protein>
    <recommendedName>
        <fullName evidence="1">T6SS Phospholipase effector Tle1-like catalytic domain-containing protein</fullName>
    </recommendedName>
</protein>
<proteinExistence type="predicted"/>
<name>A0A2T3ZCT6_TRIA4</name>
<organism evidence="2 3">
    <name type="scientific">Trichoderma asperellum (strain ATCC 204424 / CBS 433.97 / NBRC 101777)</name>
    <dbReference type="NCBI Taxonomy" id="1042311"/>
    <lineage>
        <taxon>Eukaryota</taxon>
        <taxon>Fungi</taxon>
        <taxon>Dikarya</taxon>
        <taxon>Ascomycota</taxon>
        <taxon>Pezizomycotina</taxon>
        <taxon>Sordariomycetes</taxon>
        <taxon>Hypocreomycetidae</taxon>
        <taxon>Hypocreales</taxon>
        <taxon>Hypocreaceae</taxon>
        <taxon>Trichoderma</taxon>
    </lineage>
</organism>
<dbReference type="AlphaFoldDB" id="A0A2T3ZCT6"/>
<gene>
    <name evidence="2" type="ORF">M441DRAFT_136653</name>
</gene>